<organism evidence="3 4">
    <name type="scientific">Aedes aegypti</name>
    <name type="common">Yellowfever mosquito</name>
    <name type="synonym">Culex aegypti</name>
    <dbReference type="NCBI Taxonomy" id="7159"/>
    <lineage>
        <taxon>Eukaryota</taxon>
        <taxon>Metazoa</taxon>
        <taxon>Ecdysozoa</taxon>
        <taxon>Arthropoda</taxon>
        <taxon>Hexapoda</taxon>
        <taxon>Insecta</taxon>
        <taxon>Pterygota</taxon>
        <taxon>Neoptera</taxon>
        <taxon>Endopterygota</taxon>
        <taxon>Diptera</taxon>
        <taxon>Nematocera</taxon>
        <taxon>Culicoidea</taxon>
        <taxon>Culicidae</taxon>
        <taxon>Culicinae</taxon>
        <taxon>Aedini</taxon>
        <taxon>Aedes</taxon>
        <taxon>Stegomyia</taxon>
    </lineage>
</organism>
<evidence type="ECO:0000313" key="3">
    <source>
        <dbReference type="EnsemblMetazoa" id="AAEL025158-PA"/>
    </source>
</evidence>
<feature type="chain" id="PRO_5037617283" description="Ionotropic receptor 75a N-terminal domain-containing protein" evidence="1">
    <location>
        <begin position="20"/>
        <end position="261"/>
    </location>
</feature>
<accession>A0A903VMV0</accession>
<keyword evidence="1" id="KW-0732">Signal</keyword>
<dbReference type="OrthoDB" id="6117597at2759"/>
<dbReference type="InterPro" id="IPR057074">
    <property type="entry name" value="IR75A_N"/>
</dbReference>
<dbReference type="Pfam" id="PF24576">
    <property type="entry name" value="IR75A_N"/>
    <property type="match status" value="1"/>
</dbReference>
<name>A0A903VMV0_AEDAE</name>
<dbReference type="AlphaFoldDB" id="A0A903VMV0"/>
<keyword evidence="4" id="KW-1185">Reference proteome</keyword>
<evidence type="ECO:0000256" key="1">
    <source>
        <dbReference type="SAM" id="SignalP"/>
    </source>
</evidence>
<reference evidence="4" key="1">
    <citation type="submission" date="2017-06" db="EMBL/GenBank/DDBJ databases">
        <title>Aedes aegypti genome working group (AGWG) sequencing and assembly.</title>
        <authorList>
            <consortium name="Aedes aegypti Genome Working Group (AGWG)"/>
            <person name="Matthews B.J."/>
        </authorList>
    </citation>
    <scope>NUCLEOTIDE SEQUENCE [LARGE SCALE GENOMIC DNA]</scope>
    <source>
        <strain evidence="4">LVP_AGWG</strain>
    </source>
</reference>
<reference evidence="3" key="2">
    <citation type="submission" date="2022-10" db="UniProtKB">
        <authorList>
            <consortium name="EnsemblMetazoa"/>
        </authorList>
    </citation>
    <scope>IDENTIFICATION</scope>
    <source>
        <strain evidence="3">LVP_AGWG</strain>
    </source>
</reference>
<dbReference type="Proteomes" id="UP000008820">
    <property type="component" value="Unassembled WGS sequence"/>
</dbReference>
<sequence>MKFPTVILVLLVLSKSVVTTNYDLITATSNLIEHLQLPVQVTVLSCWSESEKLQFWSGLNSFTSVRFFTENQVNLPWNDRNQHQNLLVIDAGCSKSKNLLRSAGQLLYYRVKWIIINNKTSKCEQFLKFFDNLQVLISSEVYYICEENGVQGFAIKQVYRLSLTTELIEETFGFWNKGVIVNSQFSKYSSVRRHNLNHYKLRASIVITHNETVNHLEDYSEKHVDAVTKSNYFLTKHVAQDLNATLKFSYVNQCWETRARE</sequence>
<evidence type="ECO:0000259" key="2">
    <source>
        <dbReference type="Pfam" id="PF24576"/>
    </source>
</evidence>
<feature type="signal peptide" evidence="1">
    <location>
        <begin position="1"/>
        <end position="19"/>
    </location>
</feature>
<protein>
    <recommendedName>
        <fullName evidence="2">Ionotropic receptor 75a N-terminal domain-containing protein</fullName>
    </recommendedName>
</protein>
<proteinExistence type="predicted"/>
<feature type="domain" description="Ionotropic receptor 75a N-terminal" evidence="2">
    <location>
        <begin position="39"/>
        <end position="206"/>
    </location>
</feature>
<evidence type="ECO:0000313" key="4">
    <source>
        <dbReference type="Proteomes" id="UP000008820"/>
    </source>
</evidence>
<gene>
    <name evidence="3" type="primary">110680937</name>
</gene>
<dbReference type="EnsemblMetazoa" id="AAEL025158-RA">
    <property type="protein sequence ID" value="AAEL025158-PA"/>
    <property type="gene ID" value="AAEL025158"/>
</dbReference>